<evidence type="ECO:0000313" key="1">
    <source>
        <dbReference type="EMBL" id="CDM60460.1"/>
    </source>
</evidence>
<accession>W6RJK4</accession>
<reference evidence="1" key="1">
    <citation type="submission" date="2013-11" db="EMBL/GenBank/DDBJ databases">
        <title>Draft genome sequence of the broad-host-range Rhizobium sp. LPU83 strain, a member of the low-genetic diversity Oregon-like Rhizobium sp. group.</title>
        <authorList>
            <person name="Wibberg D."/>
            <person name="Puehler A."/>
            <person name="Schlueter A."/>
        </authorList>
    </citation>
    <scope>NUCLEOTIDE SEQUENCE [LARGE SCALE GENOMIC DNA]</scope>
    <source>
        <strain evidence="1">LPU83</strain>
        <plasmid evidence="1">pLPU83b</plasmid>
    </source>
</reference>
<sequence length="60" mass="6568">MTSPDAAVASLALSKEVPLERCAHCADNASSFWRPLHGVQSLTRSRQQKRSIGHRYSAST</sequence>
<dbReference type="Proteomes" id="UP000019443">
    <property type="component" value="Unassembled WGS sequence"/>
</dbReference>
<dbReference type="EMBL" id="CBYB010000046">
    <property type="protein sequence ID" value="CDM60460.1"/>
    <property type="molecule type" value="Genomic_DNA"/>
</dbReference>
<protein>
    <submittedName>
        <fullName evidence="1">Uncharacterized protein</fullName>
    </submittedName>
</protein>
<evidence type="ECO:0000313" key="2">
    <source>
        <dbReference type="Proteomes" id="UP000019443"/>
    </source>
</evidence>
<proteinExistence type="predicted"/>
<keyword evidence="2" id="KW-1185">Reference proteome</keyword>
<keyword evidence="1" id="KW-0614">Plasmid</keyword>
<dbReference type="AlphaFoldDB" id="W6RJK4"/>
<geneLocation type="plasmid" evidence="1">
    <name>pLPU83b</name>
</geneLocation>
<gene>
    <name evidence="1" type="ORF">LPU83_pLPU83b_0477</name>
</gene>
<name>W6RJK4_9HYPH</name>
<organism evidence="1 2">
    <name type="scientific">Rhizobium favelukesii</name>
    <dbReference type="NCBI Taxonomy" id="348824"/>
    <lineage>
        <taxon>Bacteria</taxon>
        <taxon>Pseudomonadati</taxon>
        <taxon>Pseudomonadota</taxon>
        <taxon>Alphaproteobacteria</taxon>
        <taxon>Hyphomicrobiales</taxon>
        <taxon>Rhizobiaceae</taxon>
        <taxon>Rhizobium/Agrobacterium group</taxon>
        <taxon>Rhizobium</taxon>
    </lineage>
</organism>
<comment type="caution">
    <text evidence="1">The sequence shown here is derived from an EMBL/GenBank/DDBJ whole genome shotgun (WGS) entry which is preliminary data.</text>
</comment>